<comment type="caution">
    <text evidence="18">The sequence shown here is derived from an EMBL/GenBank/DDBJ whole genome shotgun (WGS) entry which is preliminary data.</text>
</comment>
<keyword evidence="8 17" id="KW-0028">Amino-acid biosynthesis</keyword>
<dbReference type="UniPathway" id="UPA00047">
    <property type="reaction ID" value="UER00058"/>
</dbReference>
<comment type="catalytic activity">
    <reaction evidence="13 17">
        <text>L-isoleucine + 2-oxoglutarate = (S)-3-methyl-2-oxopentanoate + L-glutamate</text>
        <dbReference type="Rhea" id="RHEA:24801"/>
        <dbReference type="ChEBI" id="CHEBI:16810"/>
        <dbReference type="ChEBI" id="CHEBI:29985"/>
        <dbReference type="ChEBI" id="CHEBI:35146"/>
        <dbReference type="ChEBI" id="CHEBI:58045"/>
        <dbReference type="EC" id="2.6.1.42"/>
    </reaction>
</comment>
<comment type="cofactor">
    <cofactor evidence="1 16">
        <name>pyridoxal 5'-phosphate</name>
        <dbReference type="ChEBI" id="CHEBI:597326"/>
    </cofactor>
</comment>
<evidence type="ECO:0000256" key="3">
    <source>
        <dbReference type="ARBA" id="ARBA00004824"/>
    </source>
</evidence>
<reference evidence="18 19" key="1">
    <citation type="submission" date="2019-07" db="EMBL/GenBank/DDBJ databases">
        <title>Georgenia wutianyii sp. nov. and Georgenia *** sp. nov. isolated from plateau pika (Ochotona curzoniae) in the Qinghai-Tibet plateau of China.</title>
        <authorList>
            <person name="Tian Z."/>
        </authorList>
    </citation>
    <scope>NUCLEOTIDE SEQUENCE [LARGE SCALE GENOMIC DNA]</scope>
    <source>
        <strain evidence="18 19">Z446</strain>
    </source>
</reference>
<name>A0A552WXJ0_9MICO</name>
<comment type="similarity">
    <text evidence="6 15">Belongs to the class-IV pyridoxal-phosphate-dependent aminotransferase family.</text>
</comment>
<evidence type="ECO:0000256" key="17">
    <source>
        <dbReference type="RuleBase" id="RU364094"/>
    </source>
</evidence>
<dbReference type="GO" id="GO:0009098">
    <property type="term" value="P:L-leucine biosynthetic process"/>
    <property type="evidence" value="ECO:0007669"/>
    <property type="project" value="UniProtKB-UniPathway"/>
</dbReference>
<evidence type="ECO:0000256" key="16">
    <source>
        <dbReference type="RuleBase" id="RU004516"/>
    </source>
</evidence>
<dbReference type="UniPathway" id="UPA00049">
    <property type="reaction ID" value="UER00062"/>
</dbReference>
<accession>A0A552WXJ0</accession>
<dbReference type="EMBL" id="VJXR01000001">
    <property type="protein sequence ID" value="TRW47558.1"/>
    <property type="molecule type" value="Genomic_DNA"/>
</dbReference>
<dbReference type="GO" id="GO:0009099">
    <property type="term" value="P:L-valine biosynthetic process"/>
    <property type="evidence" value="ECO:0007669"/>
    <property type="project" value="UniProtKB-UniPathway"/>
</dbReference>
<dbReference type="PANTHER" id="PTHR42743:SF4">
    <property type="entry name" value="BRANCHED-CHAIN-AMINO-ACID AMINOTRANSFERASE-RELATED"/>
    <property type="match status" value="1"/>
</dbReference>
<keyword evidence="19" id="KW-1185">Reference proteome</keyword>
<dbReference type="InterPro" id="IPR036038">
    <property type="entry name" value="Aminotransferase-like"/>
</dbReference>
<dbReference type="InterPro" id="IPR050571">
    <property type="entry name" value="Class-IV_PLP-Dep_Aminotrnsfr"/>
</dbReference>
<evidence type="ECO:0000256" key="12">
    <source>
        <dbReference type="ARBA" id="ARBA00048212"/>
    </source>
</evidence>
<dbReference type="UniPathway" id="UPA00048">
    <property type="reaction ID" value="UER00073"/>
</dbReference>
<dbReference type="Gene3D" id="3.20.10.10">
    <property type="entry name" value="D-amino Acid Aminotransferase, subunit A, domain 2"/>
    <property type="match status" value="1"/>
</dbReference>
<keyword evidence="9 17" id="KW-0808">Transferase</keyword>
<organism evidence="18 19">
    <name type="scientific">Georgenia yuyongxinii</name>
    <dbReference type="NCBI Taxonomy" id="2589797"/>
    <lineage>
        <taxon>Bacteria</taxon>
        <taxon>Bacillati</taxon>
        <taxon>Actinomycetota</taxon>
        <taxon>Actinomycetes</taxon>
        <taxon>Micrococcales</taxon>
        <taxon>Bogoriellaceae</taxon>
        <taxon>Georgenia</taxon>
    </lineage>
</organism>
<evidence type="ECO:0000256" key="9">
    <source>
        <dbReference type="ARBA" id="ARBA00022679"/>
    </source>
</evidence>
<dbReference type="InterPro" id="IPR001544">
    <property type="entry name" value="Aminotrans_IV"/>
</dbReference>
<dbReference type="Gene3D" id="3.30.470.10">
    <property type="match status" value="1"/>
</dbReference>
<evidence type="ECO:0000256" key="10">
    <source>
        <dbReference type="ARBA" id="ARBA00022898"/>
    </source>
</evidence>
<comment type="catalytic activity">
    <reaction evidence="14 17">
        <text>L-leucine + 2-oxoglutarate = 4-methyl-2-oxopentanoate + L-glutamate</text>
        <dbReference type="Rhea" id="RHEA:18321"/>
        <dbReference type="ChEBI" id="CHEBI:16810"/>
        <dbReference type="ChEBI" id="CHEBI:17865"/>
        <dbReference type="ChEBI" id="CHEBI:29985"/>
        <dbReference type="ChEBI" id="CHEBI:57427"/>
        <dbReference type="EC" id="2.6.1.42"/>
    </reaction>
</comment>
<dbReference type="GO" id="GO:0052655">
    <property type="term" value="F:L-valine-2-oxoglutarate transaminase activity"/>
    <property type="evidence" value="ECO:0007669"/>
    <property type="project" value="RHEA"/>
</dbReference>
<dbReference type="EC" id="2.6.1.42" evidence="17"/>
<comment type="pathway">
    <text evidence="3 17">Amino-acid biosynthesis; L-isoleucine biosynthesis; L-isoleucine from 2-oxobutanoate: step 4/4.</text>
</comment>
<dbReference type="PROSITE" id="PS00770">
    <property type="entry name" value="AA_TRANSFER_CLASS_4"/>
    <property type="match status" value="1"/>
</dbReference>
<dbReference type="SUPFAM" id="SSF56752">
    <property type="entry name" value="D-aminoacid aminotransferase-like PLP-dependent enzymes"/>
    <property type="match status" value="1"/>
</dbReference>
<dbReference type="InterPro" id="IPR043131">
    <property type="entry name" value="BCAT-like_N"/>
</dbReference>
<dbReference type="GO" id="GO:0052656">
    <property type="term" value="F:L-isoleucine-2-oxoglutarate transaminase activity"/>
    <property type="evidence" value="ECO:0007669"/>
    <property type="project" value="RHEA"/>
</dbReference>
<evidence type="ECO:0000313" key="18">
    <source>
        <dbReference type="EMBL" id="TRW47558.1"/>
    </source>
</evidence>
<comment type="catalytic activity">
    <reaction evidence="12 17">
        <text>L-valine + 2-oxoglutarate = 3-methyl-2-oxobutanoate + L-glutamate</text>
        <dbReference type="Rhea" id="RHEA:24813"/>
        <dbReference type="ChEBI" id="CHEBI:11851"/>
        <dbReference type="ChEBI" id="CHEBI:16810"/>
        <dbReference type="ChEBI" id="CHEBI:29985"/>
        <dbReference type="ChEBI" id="CHEBI:57762"/>
        <dbReference type="EC" id="2.6.1.42"/>
    </reaction>
</comment>
<dbReference type="Pfam" id="PF01063">
    <property type="entry name" value="Aminotran_4"/>
    <property type="match status" value="1"/>
</dbReference>
<dbReference type="Proteomes" id="UP000318693">
    <property type="component" value="Unassembled WGS sequence"/>
</dbReference>
<dbReference type="NCBIfam" id="TIGR01122">
    <property type="entry name" value="ilvE_I"/>
    <property type="match status" value="1"/>
</dbReference>
<evidence type="ECO:0000313" key="19">
    <source>
        <dbReference type="Proteomes" id="UP000318693"/>
    </source>
</evidence>
<keyword evidence="11 17" id="KW-0100">Branched-chain amino acid biosynthesis</keyword>
<sequence length="316" mass="35050">MGDKFVPAAEATISVRTMAFNSGWSVFEGIRAYWNEEEEQLFVFRLPEHLQRLHNSARILRMELPADIDEMVERCRSLLERNNLREDSYLRPIAYKGLPTKLGVNLLDAVDEFVAYCFPQGRYLPTERGLSVGVSSWVRIQDNAAPPRAKIGGTYVNPALAKTDSLLQGFDEALMLTSEGNVAEGSTSNLFLVVNGELVTPPSTEDILVGITRGTIMEIAEEEFGLKVRERVVDRSELYSVDEAFLCGTGAEVAAIGSVDGRRIGDGNIGPITRQLQEFYLDMVRGKNPKYRHWCTPVHTSAAGTSDRELSSTVAK</sequence>
<keyword evidence="7 17" id="KW-0032">Aminotransferase</keyword>
<evidence type="ECO:0000256" key="7">
    <source>
        <dbReference type="ARBA" id="ARBA00022576"/>
    </source>
</evidence>
<gene>
    <name evidence="17" type="primary">ilvE</name>
    <name evidence="18" type="ORF">FJ693_00145</name>
</gene>
<evidence type="ECO:0000256" key="6">
    <source>
        <dbReference type="ARBA" id="ARBA00009320"/>
    </source>
</evidence>
<evidence type="ECO:0000256" key="8">
    <source>
        <dbReference type="ARBA" id="ARBA00022605"/>
    </source>
</evidence>
<keyword evidence="10 16" id="KW-0663">Pyridoxal phosphate</keyword>
<evidence type="ECO:0000256" key="11">
    <source>
        <dbReference type="ARBA" id="ARBA00023304"/>
    </source>
</evidence>
<protein>
    <recommendedName>
        <fullName evidence="17">Branched-chain-amino-acid aminotransferase</fullName>
        <shortName evidence="17">BCAT</shortName>
        <ecNumber evidence="17">2.6.1.42</ecNumber>
    </recommendedName>
</protein>
<dbReference type="PANTHER" id="PTHR42743">
    <property type="entry name" value="AMINO-ACID AMINOTRANSFERASE"/>
    <property type="match status" value="1"/>
</dbReference>
<evidence type="ECO:0000256" key="2">
    <source>
        <dbReference type="ARBA" id="ARBA00003109"/>
    </source>
</evidence>
<dbReference type="GO" id="GO:0052654">
    <property type="term" value="F:L-leucine-2-oxoglutarate transaminase activity"/>
    <property type="evidence" value="ECO:0007669"/>
    <property type="project" value="RHEA"/>
</dbReference>
<comment type="function">
    <text evidence="2 17">Acts on leucine, isoleucine and valine.</text>
</comment>
<evidence type="ECO:0000256" key="5">
    <source>
        <dbReference type="ARBA" id="ARBA00005072"/>
    </source>
</evidence>
<comment type="pathway">
    <text evidence="4 17">Amino-acid biosynthesis; L-valine biosynthesis; L-valine from pyruvate: step 4/4.</text>
</comment>
<evidence type="ECO:0000256" key="14">
    <source>
        <dbReference type="ARBA" id="ARBA00049229"/>
    </source>
</evidence>
<comment type="pathway">
    <text evidence="5 17">Amino-acid biosynthesis; L-leucine biosynthesis; L-leucine from 3-methyl-2-oxobutanoate: step 4/4.</text>
</comment>
<dbReference type="AlphaFoldDB" id="A0A552WXJ0"/>
<evidence type="ECO:0000256" key="15">
    <source>
        <dbReference type="RuleBase" id="RU004106"/>
    </source>
</evidence>
<evidence type="ECO:0000256" key="4">
    <source>
        <dbReference type="ARBA" id="ARBA00004931"/>
    </source>
</evidence>
<evidence type="ECO:0000256" key="1">
    <source>
        <dbReference type="ARBA" id="ARBA00001933"/>
    </source>
</evidence>
<evidence type="ECO:0000256" key="13">
    <source>
        <dbReference type="ARBA" id="ARBA00048798"/>
    </source>
</evidence>
<dbReference type="NCBIfam" id="NF005146">
    <property type="entry name" value="PRK06606.1"/>
    <property type="match status" value="1"/>
</dbReference>
<dbReference type="InterPro" id="IPR043132">
    <property type="entry name" value="BCAT-like_C"/>
</dbReference>
<proteinExistence type="inferred from homology"/>
<dbReference type="InterPro" id="IPR005785">
    <property type="entry name" value="B_amino_transI"/>
</dbReference>
<dbReference type="GO" id="GO:0009097">
    <property type="term" value="P:isoleucine biosynthetic process"/>
    <property type="evidence" value="ECO:0007669"/>
    <property type="project" value="UniProtKB-UniPathway"/>
</dbReference>
<dbReference type="FunFam" id="3.20.10.10:FF:000002">
    <property type="entry name" value="D-alanine aminotransferase"/>
    <property type="match status" value="1"/>
</dbReference>
<dbReference type="InterPro" id="IPR018300">
    <property type="entry name" value="Aminotrans_IV_CS"/>
</dbReference>